<evidence type="ECO:0000259" key="1">
    <source>
        <dbReference type="Pfam" id="PF00004"/>
    </source>
</evidence>
<comment type="caution">
    <text evidence="2">The sequence shown here is derived from an EMBL/GenBank/DDBJ whole genome shotgun (WGS) entry which is preliminary data.</text>
</comment>
<accession>A0AAD9GLA3</accession>
<dbReference type="GO" id="GO:0016887">
    <property type="term" value="F:ATP hydrolysis activity"/>
    <property type="evidence" value="ECO:0007669"/>
    <property type="project" value="InterPro"/>
</dbReference>
<dbReference type="InterPro" id="IPR003959">
    <property type="entry name" value="ATPase_AAA_core"/>
</dbReference>
<dbReference type="InterPro" id="IPR027417">
    <property type="entry name" value="P-loop_NTPase"/>
</dbReference>
<proteinExistence type="predicted"/>
<dbReference type="Pfam" id="PF00004">
    <property type="entry name" value="AAA"/>
    <property type="match status" value="1"/>
</dbReference>
<sequence>MDPTLKIGNDKYFGSNFHSGEGQVHVLVRVPRESVPEHLGVHRDMARDEDLPLAKRVKIAESEIAYQGPVLEGFYSVPMETISTHQKQEVAFSRGRGRICLLYGPRQFGKTTIARRLAHSFAADSSILGIYGSLTAGAVRTEESFWLALGSIVGKETKSSHEFRKMFVLQKTRLWLAIDEMDMMFKNEDLTSTFMDCLREWQSNEYFLGFLGIGSHDLLNMHMKFKGGDTVSPFNLAEVFQVQPFSTDQMCEFFQQIEERYPFRDSTCQGIMEYSSGAPGVFGSLVRYSIDNEQFNVERHGRIGSRSKVSFTISILTIGLTEEYERTCKS</sequence>
<reference evidence="2" key="1">
    <citation type="submission" date="2023-08" db="EMBL/GenBank/DDBJ databases">
        <title>Reference Genome Resource for the Citrus Pathogen Phytophthora citrophthora.</title>
        <authorList>
            <person name="Moller H."/>
            <person name="Coetzee B."/>
            <person name="Rose L.J."/>
            <person name="Van Niekerk J.M."/>
        </authorList>
    </citation>
    <scope>NUCLEOTIDE SEQUENCE</scope>
    <source>
        <strain evidence="2">STE-U-9442</strain>
    </source>
</reference>
<dbReference type="Proteomes" id="UP001259832">
    <property type="component" value="Unassembled WGS sequence"/>
</dbReference>
<gene>
    <name evidence="2" type="ORF">P3T76_007520</name>
</gene>
<feature type="domain" description="ATPase AAA-type core" evidence="1">
    <location>
        <begin position="100"/>
        <end position="200"/>
    </location>
</feature>
<evidence type="ECO:0000313" key="3">
    <source>
        <dbReference type="Proteomes" id="UP001259832"/>
    </source>
</evidence>
<organism evidence="2 3">
    <name type="scientific">Phytophthora citrophthora</name>
    <dbReference type="NCBI Taxonomy" id="4793"/>
    <lineage>
        <taxon>Eukaryota</taxon>
        <taxon>Sar</taxon>
        <taxon>Stramenopiles</taxon>
        <taxon>Oomycota</taxon>
        <taxon>Peronosporomycetes</taxon>
        <taxon>Peronosporales</taxon>
        <taxon>Peronosporaceae</taxon>
        <taxon>Phytophthora</taxon>
    </lineage>
</organism>
<dbReference type="SUPFAM" id="SSF52540">
    <property type="entry name" value="P-loop containing nucleoside triphosphate hydrolases"/>
    <property type="match status" value="1"/>
</dbReference>
<dbReference type="GO" id="GO:0005524">
    <property type="term" value="F:ATP binding"/>
    <property type="evidence" value="ECO:0007669"/>
    <property type="project" value="InterPro"/>
</dbReference>
<dbReference type="EMBL" id="JASMQC010000013">
    <property type="protein sequence ID" value="KAK1940814.1"/>
    <property type="molecule type" value="Genomic_DNA"/>
</dbReference>
<dbReference type="AlphaFoldDB" id="A0AAD9GLA3"/>
<evidence type="ECO:0000313" key="2">
    <source>
        <dbReference type="EMBL" id="KAK1940814.1"/>
    </source>
</evidence>
<dbReference type="Gene3D" id="3.40.50.300">
    <property type="entry name" value="P-loop containing nucleotide triphosphate hydrolases"/>
    <property type="match status" value="1"/>
</dbReference>
<keyword evidence="3" id="KW-1185">Reference proteome</keyword>
<protein>
    <recommendedName>
        <fullName evidence="1">ATPase AAA-type core domain-containing protein</fullName>
    </recommendedName>
</protein>
<name>A0AAD9GLA3_9STRA</name>